<gene>
    <name evidence="2" type="ORF">B7463_g10811</name>
</gene>
<dbReference type="OMA" id="FWEFLAL"/>
<evidence type="ECO:0000313" key="3">
    <source>
        <dbReference type="Proteomes" id="UP000258309"/>
    </source>
</evidence>
<feature type="transmembrane region" description="Helical" evidence="1">
    <location>
        <begin position="6"/>
        <end position="26"/>
    </location>
</feature>
<sequence>MWPINLPWFVSLHAGGLALLGLRMLFRTGPVSPKLDSSAMLGITAVALGMSYLSTSYMPVEQNQFLHASVPIRILLGVLAGIRAAIGGGLTAQGKRDLLVVLFYDALGGLAVGWWLGKYDGRIAGY</sequence>
<dbReference type="OrthoDB" id="4417158at2759"/>
<feature type="transmembrane region" description="Helical" evidence="1">
    <location>
        <begin position="38"/>
        <end position="59"/>
    </location>
</feature>
<dbReference type="AlphaFoldDB" id="A0A3E2GWQ2"/>
<organism evidence="2 3">
    <name type="scientific">Scytalidium lignicola</name>
    <name type="common">Hyphomycete</name>
    <dbReference type="NCBI Taxonomy" id="5539"/>
    <lineage>
        <taxon>Eukaryota</taxon>
        <taxon>Fungi</taxon>
        <taxon>Dikarya</taxon>
        <taxon>Ascomycota</taxon>
        <taxon>Pezizomycotina</taxon>
        <taxon>Leotiomycetes</taxon>
        <taxon>Leotiomycetes incertae sedis</taxon>
        <taxon>Scytalidium</taxon>
    </lineage>
</organism>
<evidence type="ECO:0000256" key="1">
    <source>
        <dbReference type="SAM" id="Phobius"/>
    </source>
</evidence>
<keyword evidence="1" id="KW-0812">Transmembrane</keyword>
<keyword evidence="3" id="KW-1185">Reference proteome</keyword>
<accession>A0A3E2GWQ2</accession>
<dbReference type="EMBL" id="NCSJ02000326">
    <property type="protein sequence ID" value="RFU25528.1"/>
    <property type="molecule type" value="Genomic_DNA"/>
</dbReference>
<feature type="non-terminal residue" evidence="2">
    <location>
        <position position="1"/>
    </location>
</feature>
<proteinExistence type="predicted"/>
<keyword evidence="1" id="KW-1133">Transmembrane helix</keyword>
<name>A0A3E2GWQ2_SCYLI</name>
<feature type="non-terminal residue" evidence="2">
    <location>
        <position position="126"/>
    </location>
</feature>
<comment type="caution">
    <text evidence="2">The sequence shown here is derived from an EMBL/GenBank/DDBJ whole genome shotgun (WGS) entry which is preliminary data.</text>
</comment>
<dbReference type="Proteomes" id="UP000258309">
    <property type="component" value="Unassembled WGS sequence"/>
</dbReference>
<reference evidence="2 3" key="1">
    <citation type="submission" date="2018-05" db="EMBL/GenBank/DDBJ databases">
        <title>Draft genome sequence of Scytalidium lignicola DSM 105466, a ubiquitous saprotrophic fungus.</title>
        <authorList>
            <person name="Buettner E."/>
            <person name="Gebauer A.M."/>
            <person name="Hofrichter M."/>
            <person name="Liers C."/>
            <person name="Kellner H."/>
        </authorList>
    </citation>
    <scope>NUCLEOTIDE SEQUENCE [LARGE SCALE GENOMIC DNA]</scope>
    <source>
        <strain evidence="2 3">DSM 105466</strain>
    </source>
</reference>
<feature type="transmembrane region" description="Helical" evidence="1">
    <location>
        <begin position="98"/>
        <end position="117"/>
    </location>
</feature>
<protein>
    <submittedName>
        <fullName evidence="2">Uncharacterized protein</fullName>
    </submittedName>
</protein>
<keyword evidence="1" id="KW-0472">Membrane</keyword>
<feature type="transmembrane region" description="Helical" evidence="1">
    <location>
        <begin position="65"/>
        <end position="86"/>
    </location>
</feature>
<evidence type="ECO:0000313" key="2">
    <source>
        <dbReference type="EMBL" id="RFU25528.1"/>
    </source>
</evidence>